<dbReference type="GO" id="GO:0003723">
    <property type="term" value="F:RNA binding"/>
    <property type="evidence" value="ECO:0007669"/>
    <property type="project" value="UniProtKB-UniRule"/>
</dbReference>
<dbReference type="InterPro" id="IPR011605">
    <property type="entry name" value="NusB_fam"/>
</dbReference>
<dbReference type="InterPro" id="IPR006027">
    <property type="entry name" value="NusB_RsmB_TIM44"/>
</dbReference>
<dbReference type="Pfam" id="PF01029">
    <property type="entry name" value="NusB"/>
    <property type="match status" value="1"/>
</dbReference>
<evidence type="ECO:0000256" key="6">
    <source>
        <dbReference type="HAMAP-Rule" id="MF_00073"/>
    </source>
</evidence>
<name>A0A1F7VCJ9_9BACT</name>
<sequence length="158" mass="17983">MSNRHLSRTIAMQSLYQWDFLGMEDEKIEEIIAFNRQEFAPKFDDQKFVEDLVHGVMEKRDVIDEFITRFAPDWPLESLTLIDRNILRLGVYELKFADAIPAKVAINEAIELAKGFGGQSSGRFVNGVLGAVYKDMVAKGEVKKVDLEVKEEKVTNIG</sequence>
<evidence type="ECO:0000256" key="3">
    <source>
        <dbReference type="ARBA" id="ARBA00022884"/>
    </source>
</evidence>
<dbReference type="HAMAP" id="MF_00073">
    <property type="entry name" value="NusB"/>
    <property type="match status" value="1"/>
</dbReference>
<evidence type="ECO:0000313" key="8">
    <source>
        <dbReference type="EMBL" id="OGL88151.1"/>
    </source>
</evidence>
<keyword evidence="5 6" id="KW-0804">Transcription</keyword>
<gene>
    <name evidence="6" type="primary">nusB</name>
    <name evidence="8" type="ORF">A3I41_00270</name>
</gene>
<dbReference type="AlphaFoldDB" id="A0A1F7VCJ9"/>
<evidence type="ECO:0000313" key="9">
    <source>
        <dbReference type="Proteomes" id="UP000176593"/>
    </source>
</evidence>
<evidence type="ECO:0000256" key="2">
    <source>
        <dbReference type="ARBA" id="ARBA00022814"/>
    </source>
</evidence>
<proteinExistence type="inferred from homology"/>
<dbReference type="GO" id="GO:0006353">
    <property type="term" value="P:DNA-templated transcription termination"/>
    <property type="evidence" value="ECO:0007669"/>
    <property type="project" value="UniProtKB-UniRule"/>
</dbReference>
<dbReference type="Proteomes" id="UP000176593">
    <property type="component" value="Unassembled WGS sequence"/>
</dbReference>
<dbReference type="SUPFAM" id="SSF48013">
    <property type="entry name" value="NusB-like"/>
    <property type="match status" value="1"/>
</dbReference>
<keyword evidence="3 6" id="KW-0694">RNA-binding</keyword>
<feature type="domain" description="NusB/RsmB/TIM44" evidence="7">
    <location>
        <begin position="7"/>
        <end position="134"/>
    </location>
</feature>
<dbReference type="PANTHER" id="PTHR11078:SF3">
    <property type="entry name" value="ANTITERMINATION NUSB DOMAIN-CONTAINING PROTEIN"/>
    <property type="match status" value="1"/>
</dbReference>
<keyword evidence="2 6" id="KW-0889">Transcription antitermination</keyword>
<reference evidence="8 9" key="1">
    <citation type="journal article" date="2016" name="Nat. Commun.">
        <title>Thousands of microbial genomes shed light on interconnected biogeochemical processes in an aquifer system.</title>
        <authorList>
            <person name="Anantharaman K."/>
            <person name="Brown C.T."/>
            <person name="Hug L.A."/>
            <person name="Sharon I."/>
            <person name="Castelle C.J."/>
            <person name="Probst A.J."/>
            <person name="Thomas B.C."/>
            <person name="Singh A."/>
            <person name="Wilkins M.J."/>
            <person name="Karaoz U."/>
            <person name="Brodie E.L."/>
            <person name="Williams K.H."/>
            <person name="Hubbard S.S."/>
            <person name="Banfield J.F."/>
        </authorList>
    </citation>
    <scope>NUCLEOTIDE SEQUENCE [LARGE SCALE GENOMIC DNA]</scope>
</reference>
<dbReference type="PANTHER" id="PTHR11078">
    <property type="entry name" value="N UTILIZATION SUBSTANCE PROTEIN B-RELATED"/>
    <property type="match status" value="1"/>
</dbReference>
<accession>A0A1F7VCJ9</accession>
<dbReference type="InterPro" id="IPR035926">
    <property type="entry name" value="NusB-like_sf"/>
</dbReference>
<evidence type="ECO:0000256" key="4">
    <source>
        <dbReference type="ARBA" id="ARBA00023015"/>
    </source>
</evidence>
<dbReference type="GO" id="GO:0031564">
    <property type="term" value="P:transcription antitermination"/>
    <property type="evidence" value="ECO:0007669"/>
    <property type="project" value="UniProtKB-KW"/>
</dbReference>
<dbReference type="NCBIfam" id="TIGR01951">
    <property type="entry name" value="nusB"/>
    <property type="match status" value="1"/>
</dbReference>
<keyword evidence="4 6" id="KW-0805">Transcription regulation</keyword>
<comment type="caution">
    <text evidence="8">The sequence shown here is derived from an EMBL/GenBank/DDBJ whole genome shotgun (WGS) entry which is preliminary data.</text>
</comment>
<organism evidence="8 9">
    <name type="scientific">Candidatus Uhrbacteria bacterium RIFCSPLOWO2_02_FULL_48_18</name>
    <dbReference type="NCBI Taxonomy" id="1802408"/>
    <lineage>
        <taxon>Bacteria</taxon>
        <taxon>Candidatus Uhriibacteriota</taxon>
    </lineage>
</organism>
<comment type="similarity">
    <text evidence="1 6">Belongs to the NusB family.</text>
</comment>
<dbReference type="EMBL" id="MGEQ01000001">
    <property type="protein sequence ID" value="OGL88151.1"/>
    <property type="molecule type" value="Genomic_DNA"/>
</dbReference>
<dbReference type="GO" id="GO:0005829">
    <property type="term" value="C:cytosol"/>
    <property type="evidence" value="ECO:0007669"/>
    <property type="project" value="TreeGrafter"/>
</dbReference>
<dbReference type="CDD" id="cd00619">
    <property type="entry name" value="Terminator_NusB"/>
    <property type="match status" value="1"/>
</dbReference>
<evidence type="ECO:0000259" key="7">
    <source>
        <dbReference type="Pfam" id="PF01029"/>
    </source>
</evidence>
<protein>
    <recommendedName>
        <fullName evidence="6">Transcription antitermination protein NusB</fullName>
    </recommendedName>
    <alternativeName>
        <fullName evidence="6">Antitermination factor NusB</fullName>
    </alternativeName>
</protein>
<evidence type="ECO:0000256" key="1">
    <source>
        <dbReference type="ARBA" id="ARBA00005952"/>
    </source>
</evidence>
<comment type="function">
    <text evidence="6">Involved in transcription antitermination. Required for transcription of ribosomal RNA (rRNA) genes. Binds specifically to the boxA antiterminator sequence of the ribosomal RNA (rrn) operons.</text>
</comment>
<evidence type="ECO:0000256" key="5">
    <source>
        <dbReference type="ARBA" id="ARBA00023163"/>
    </source>
</evidence>
<dbReference type="Gene3D" id="1.10.940.10">
    <property type="entry name" value="NusB-like"/>
    <property type="match status" value="1"/>
</dbReference>